<evidence type="ECO:0000313" key="17">
    <source>
        <dbReference type="Proteomes" id="UP000184073"/>
    </source>
</evidence>
<evidence type="ECO:0000259" key="15">
    <source>
        <dbReference type="Pfam" id="PF09298"/>
    </source>
</evidence>
<dbReference type="Gene3D" id="2.30.30.230">
    <property type="entry name" value="Fumarylacetoacetase, N-terminal domain"/>
    <property type="match status" value="1"/>
</dbReference>
<feature type="binding site" evidence="12">
    <location>
        <position position="216"/>
    </location>
    <ligand>
        <name>Mg(2+)</name>
        <dbReference type="ChEBI" id="CHEBI:18420"/>
    </ligand>
</feature>
<keyword evidence="4 12" id="KW-0479">Metal-binding</keyword>
<evidence type="ECO:0000256" key="2">
    <source>
        <dbReference type="ARBA" id="ARBA00010211"/>
    </source>
</evidence>
<dbReference type="InterPro" id="IPR011234">
    <property type="entry name" value="Fumarylacetoacetase-like_C"/>
</dbReference>
<dbReference type="SUPFAM" id="SSF63433">
    <property type="entry name" value="Fumarylacetoacetate hydrolase, FAH, N-terminal domain"/>
    <property type="match status" value="1"/>
</dbReference>
<evidence type="ECO:0000259" key="14">
    <source>
        <dbReference type="Pfam" id="PF01557"/>
    </source>
</evidence>
<dbReference type="EC" id="3.7.1.2" evidence="3 13"/>
<dbReference type="GO" id="GO:0006572">
    <property type="term" value="P:L-tyrosine catabolic process"/>
    <property type="evidence" value="ECO:0007669"/>
    <property type="project" value="UniProtKB-UniRule"/>
</dbReference>
<comment type="similarity">
    <text evidence="2 13">Belongs to the FAH family.</text>
</comment>
<accession>A0A1L9P9X9</accession>
<name>A0A1L9P9X9_ASPVE</name>
<comment type="catalytic activity">
    <reaction evidence="13">
        <text>4-fumarylacetoacetate + H2O = acetoacetate + fumarate + H(+)</text>
        <dbReference type="Rhea" id="RHEA:10244"/>
        <dbReference type="ChEBI" id="CHEBI:13705"/>
        <dbReference type="ChEBI" id="CHEBI:15377"/>
        <dbReference type="ChEBI" id="CHEBI:15378"/>
        <dbReference type="ChEBI" id="CHEBI:18034"/>
        <dbReference type="ChEBI" id="CHEBI:29806"/>
        <dbReference type="EC" id="3.7.1.2"/>
    </reaction>
</comment>
<dbReference type="InterPro" id="IPR005959">
    <property type="entry name" value="Fumarylacetoacetase"/>
</dbReference>
<evidence type="ECO:0000256" key="1">
    <source>
        <dbReference type="ARBA" id="ARBA00004782"/>
    </source>
</evidence>
<keyword evidence="17" id="KW-1185">Reference proteome</keyword>
<feature type="domain" description="Fumarylacetoacetase-like C-terminal" evidence="14">
    <location>
        <begin position="110"/>
        <end position="384"/>
    </location>
</feature>
<keyword evidence="8 13" id="KW-0828">Tyrosine catabolism</keyword>
<feature type="binding site" evidence="11">
    <location>
        <position position="114"/>
    </location>
    <ligand>
        <name>substrate</name>
    </ligand>
</feature>
<dbReference type="Proteomes" id="UP000184073">
    <property type="component" value="Unassembled WGS sequence"/>
</dbReference>
<dbReference type="OrthoDB" id="9971669at2759"/>
<evidence type="ECO:0000256" key="13">
    <source>
        <dbReference type="RuleBase" id="RU366008"/>
    </source>
</evidence>
<evidence type="ECO:0000256" key="8">
    <source>
        <dbReference type="ARBA" id="ARBA00022878"/>
    </source>
</evidence>
<protein>
    <recommendedName>
        <fullName evidence="3 13">Fumarylacetoacetase</fullName>
        <ecNumber evidence="3 13">3.7.1.2</ecNumber>
    </recommendedName>
    <alternativeName>
        <fullName evidence="13">Fumarylacetoacetate hydrolase</fullName>
    </alternativeName>
</protein>
<gene>
    <name evidence="16" type="ORF">ASPVEDRAFT_125406</name>
</gene>
<dbReference type="GO" id="GO:0006559">
    <property type="term" value="P:L-phenylalanine catabolic process"/>
    <property type="evidence" value="ECO:0007669"/>
    <property type="project" value="UniProtKB-UniRule"/>
</dbReference>
<dbReference type="Gene3D" id="3.90.850.10">
    <property type="entry name" value="Fumarylacetoacetase-like, C-terminal domain"/>
    <property type="match status" value="1"/>
</dbReference>
<feature type="binding site" evidence="12">
    <location>
        <position position="184"/>
    </location>
    <ligand>
        <name>Ca(2+)</name>
        <dbReference type="ChEBI" id="CHEBI:29108"/>
    </ligand>
</feature>
<evidence type="ECO:0000256" key="9">
    <source>
        <dbReference type="ARBA" id="ARBA00023232"/>
    </source>
</evidence>
<dbReference type="GO" id="GO:0046872">
    <property type="term" value="F:metal ion binding"/>
    <property type="evidence" value="ECO:0007669"/>
    <property type="project" value="UniProtKB-UniRule"/>
</dbReference>
<dbReference type="GO" id="GO:1902000">
    <property type="term" value="P:homogentisate catabolic process"/>
    <property type="evidence" value="ECO:0007669"/>
    <property type="project" value="TreeGrafter"/>
</dbReference>
<evidence type="ECO:0000256" key="12">
    <source>
        <dbReference type="PIRSR" id="PIRSR605959-3"/>
    </source>
</evidence>
<dbReference type="SUPFAM" id="SSF56529">
    <property type="entry name" value="FAH"/>
    <property type="match status" value="1"/>
</dbReference>
<evidence type="ECO:0000313" key="16">
    <source>
        <dbReference type="EMBL" id="OJI98272.1"/>
    </source>
</evidence>
<evidence type="ECO:0000256" key="3">
    <source>
        <dbReference type="ARBA" id="ARBA00012094"/>
    </source>
</evidence>
<dbReference type="Pfam" id="PF09298">
    <property type="entry name" value="FAA_hydrolase_N"/>
    <property type="match status" value="1"/>
</dbReference>
<dbReference type="GeneID" id="63721782"/>
<keyword evidence="9 13" id="KW-0585">Phenylalanine catabolism</keyword>
<dbReference type="STRING" id="1036611.A0A1L9P9X9"/>
<keyword evidence="5 13" id="KW-0378">Hydrolase</keyword>
<evidence type="ECO:0000256" key="7">
    <source>
        <dbReference type="ARBA" id="ARBA00022842"/>
    </source>
</evidence>
<dbReference type="GO" id="GO:0004334">
    <property type="term" value="F:fumarylacetoacetase activity"/>
    <property type="evidence" value="ECO:0007669"/>
    <property type="project" value="UniProtKB-UniRule"/>
</dbReference>
<dbReference type="InterPro" id="IPR036462">
    <property type="entry name" value="Fumarylacetoacetase_N_sf"/>
</dbReference>
<feature type="active site" description="Proton acceptor" evidence="10">
    <location>
        <position position="119"/>
    </location>
</feature>
<feature type="binding site" evidence="12">
    <location>
        <position position="240"/>
    </location>
    <ligand>
        <name>Mg(2+)</name>
        <dbReference type="ChEBI" id="CHEBI:18420"/>
    </ligand>
</feature>
<keyword evidence="6 12" id="KW-0106">Calcium</keyword>
<dbReference type="PANTHER" id="PTHR43069:SF2">
    <property type="entry name" value="FUMARYLACETOACETASE"/>
    <property type="match status" value="1"/>
</dbReference>
<feature type="binding site" evidence="12">
    <location>
        <position position="216"/>
    </location>
    <ligand>
        <name>Ca(2+)</name>
        <dbReference type="ChEBI" id="CHEBI:29108"/>
    </ligand>
</feature>
<dbReference type="UniPathway" id="UPA00139">
    <property type="reaction ID" value="UER00341"/>
</dbReference>
<feature type="binding site" evidence="12">
    <location>
        <position position="182"/>
    </location>
    <ligand>
        <name>Ca(2+)</name>
        <dbReference type="ChEBI" id="CHEBI:29108"/>
    </ligand>
</feature>
<evidence type="ECO:0000256" key="5">
    <source>
        <dbReference type="ARBA" id="ARBA00022801"/>
    </source>
</evidence>
<sequence>MASPFPIDNLPYGVISTADNPAPRCATALDDTAIDLSAIEQDGHFKSVPGFEAEIFSQTTLNVFAALPKSSHSQIRALLTTLLSNADSRTKYAISLDKVTNHFPMETKNFSDFYCSLEHTQNCSKIMNISTPSNWFIIPSVYNGRTSSLRISGTPIRRPNGVFSTNNNNKPAFQPSARFDFELEIGLFLSRPLPPGSILDIADAPGYIFGMVLLNDWSARDIQGFEMVPLGPFHGKGAGTTISPWIVTSEALGACTAASAKVQDPPPLRHLAWRGHKEEETWDVELTATVRRNGRSYIVTETNLKELYWTPYQQLAHLASAGEGLSAGDIFGTGTVTSARMNTNGENMGIACLLERHLPENKLATLTGNGIGFLEDGDEVVIEGWCVNRHTGKRFGFGECSGVVLPALAVDT</sequence>
<dbReference type="Pfam" id="PF01557">
    <property type="entry name" value="FAA_hydrolase"/>
    <property type="match status" value="1"/>
</dbReference>
<feature type="binding site" evidence="12">
    <location>
        <position position="236"/>
    </location>
    <ligand>
        <name>Mg(2+)</name>
        <dbReference type="ChEBI" id="CHEBI:18420"/>
    </ligand>
</feature>
<dbReference type="InterPro" id="IPR015377">
    <property type="entry name" value="Fumarylacetoacetase_N"/>
</dbReference>
<evidence type="ECO:0000256" key="10">
    <source>
        <dbReference type="PIRSR" id="PIRSR605959-1"/>
    </source>
</evidence>
<evidence type="ECO:0000256" key="11">
    <source>
        <dbReference type="PIRSR" id="PIRSR605959-2"/>
    </source>
</evidence>
<dbReference type="AlphaFoldDB" id="A0A1L9P9X9"/>
<comment type="cofactor">
    <cofactor evidence="13">
        <name>Mg(2+)</name>
        <dbReference type="ChEBI" id="CHEBI:18420"/>
    </cofactor>
    <cofactor evidence="13">
        <name>Ca(2+)</name>
        <dbReference type="ChEBI" id="CHEBI:29108"/>
    </cofactor>
</comment>
<dbReference type="VEuPathDB" id="FungiDB:ASPVEDRAFT_125406"/>
<dbReference type="PANTHER" id="PTHR43069">
    <property type="entry name" value="FUMARYLACETOACETASE"/>
    <property type="match status" value="1"/>
</dbReference>
<feature type="binding site" evidence="11">
    <location>
        <position position="223"/>
    </location>
    <ligand>
        <name>substrate</name>
    </ligand>
</feature>
<dbReference type="InterPro" id="IPR036663">
    <property type="entry name" value="Fumarylacetoacetase_C_sf"/>
</dbReference>
<evidence type="ECO:0000256" key="6">
    <source>
        <dbReference type="ARBA" id="ARBA00022837"/>
    </source>
</evidence>
<evidence type="ECO:0000256" key="4">
    <source>
        <dbReference type="ARBA" id="ARBA00022723"/>
    </source>
</evidence>
<feature type="domain" description="Fumarylacetoacetase N-terminal" evidence="15">
    <location>
        <begin position="9"/>
        <end position="104"/>
    </location>
</feature>
<feature type="binding site" evidence="12">
    <location>
        <position position="112"/>
    </location>
    <ligand>
        <name>Ca(2+)</name>
        <dbReference type="ChEBI" id="CHEBI:29108"/>
    </ligand>
</feature>
<organism evidence="16 17">
    <name type="scientific">Aspergillus versicolor CBS 583.65</name>
    <dbReference type="NCBI Taxonomy" id="1036611"/>
    <lineage>
        <taxon>Eukaryota</taxon>
        <taxon>Fungi</taxon>
        <taxon>Dikarya</taxon>
        <taxon>Ascomycota</taxon>
        <taxon>Pezizomycotina</taxon>
        <taxon>Eurotiomycetes</taxon>
        <taxon>Eurotiomycetidae</taxon>
        <taxon>Eurotiales</taxon>
        <taxon>Aspergillaceae</taxon>
        <taxon>Aspergillus</taxon>
        <taxon>Aspergillus subgen. Nidulantes</taxon>
    </lineage>
</organism>
<dbReference type="RefSeq" id="XP_040664035.1">
    <property type="nucleotide sequence ID" value="XM_040806271.1"/>
</dbReference>
<keyword evidence="7 12" id="KW-0460">Magnesium</keyword>
<comment type="pathway">
    <text evidence="1 13">Amino-acid degradation; L-phenylalanine degradation; acetoacetate and fumarate from L-phenylalanine: step 6/6.</text>
</comment>
<reference evidence="17" key="1">
    <citation type="journal article" date="2017" name="Genome Biol.">
        <title>Comparative genomics reveals high biological diversity and specific adaptations in the industrially and medically important fungal genus Aspergillus.</title>
        <authorList>
            <person name="de Vries R.P."/>
            <person name="Riley R."/>
            <person name="Wiebenga A."/>
            <person name="Aguilar-Osorio G."/>
            <person name="Amillis S."/>
            <person name="Uchima C.A."/>
            <person name="Anderluh G."/>
            <person name="Asadollahi M."/>
            <person name="Askin M."/>
            <person name="Barry K."/>
            <person name="Battaglia E."/>
            <person name="Bayram O."/>
            <person name="Benocci T."/>
            <person name="Braus-Stromeyer S.A."/>
            <person name="Caldana C."/>
            <person name="Canovas D."/>
            <person name="Cerqueira G.C."/>
            <person name="Chen F."/>
            <person name="Chen W."/>
            <person name="Choi C."/>
            <person name="Clum A."/>
            <person name="Dos Santos R.A."/>
            <person name="Damasio A.R."/>
            <person name="Diallinas G."/>
            <person name="Emri T."/>
            <person name="Fekete E."/>
            <person name="Flipphi M."/>
            <person name="Freyberg S."/>
            <person name="Gallo A."/>
            <person name="Gournas C."/>
            <person name="Habgood R."/>
            <person name="Hainaut M."/>
            <person name="Harispe M.L."/>
            <person name="Henrissat B."/>
            <person name="Hilden K.S."/>
            <person name="Hope R."/>
            <person name="Hossain A."/>
            <person name="Karabika E."/>
            <person name="Karaffa L."/>
            <person name="Karanyi Z."/>
            <person name="Krasevec N."/>
            <person name="Kuo A."/>
            <person name="Kusch H."/>
            <person name="LaButti K."/>
            <person name="Lagendijk E.L."/>
            <person name="Lapidus A."/>
            <person name="Levasseur A."/>
            <person name="Lindquist E."/>
            <person name="Lipzen A."/>
            <person name="Logrieco A.F."/>
            <person name="MacCabe A."/>
            <person name="Maekelae M.R."/>
            <person name="Malavazi I."/>
            <person name="Melin P."/>
            <person name="Meyer V."/>
            <person name="Mielnichuk N."/>
            <person name="Miskei M."/>
            <person name="Molnar A.P."/>
            <person name="Mule G."/>
            <person name="Ngan C.Y."/>
            <person name="Orejas M."/>
            <person name="Orosz E."/>
            <person name="Ouedraogo J.P."/>
            <person name="Overkamp K.M."/>
            <person name="Park H.-S."/>
            <person name="Perrone G."/>
            <person name="Piumi F."/>
            <person name="Punt P.J."/>
            <person name="Ram A.F."/>
            <person name="Ramon A."/>
            <person name="Rauscher S."/>
            <person name="Record E."/>
            <person name="Riano-Pachon D.M."/>
            <person name="Robert V."/>
            <person name="Roehrig J."/>
            <person name="Ruller R."/>
            <person name="Salamov A."/>
            <person name="Salih N.S."/>
            <person name="Samson R.A."/>
            <person name="Sandor E."/>
            <person name="Sanguinetti M."/>
            <person name="Schuetze T."/>
            <person name="Sepcic K."/>
            <person name="Shelest E."/>
            <person name="Sherlock G."/>
            <person name="Sophianopoulou V."/>
            <person name="Squina F.M."/>
            <person name="Sun H."/>
            <person name="Susca A."/>
            <person name="Todd R.B."/>
            <person name="Tsang A."/>
            <person name="Unkles S.E."/>
            <person name="van de Wiele N."/>
            <person name="van Rossen-Uffink D."/>
            <person name="Oliveira J.V."/>
            <person name="Vesth T.C."/>
            <person name="Visser J."/>
            <person name="Yu J.-H."/>
            <person name="Zhou M."/>
            <person name="Andersen M.R."/>
            <person name="Archer D.B."/>
            <person name="Baker S.E."/>
            <person name="Benoit I."/>
            <person name="Brakhage A.A."/>
            <person name="Braus G.H."/>
            <person name="Fischer R."/>
            <person name="Frisvad J.C."/>
            <person name="Goldman G.H."/>
            <person name="Houbraken J."/>
            <person name="Oakley B."/>
            <person name="Pocsi I."/>
            <person name="Scazzocchio C."/>
            <person name="Seiboth B."/>
            <person name="vanKuyk P.A."/>
            <person name="Wortman J."/>
            <person name="Dyer P.S."/>
            <person name="Grigoriev I.V."/>
        </authorList>
    </citation>
    <scope>NUCLEOTIDE SEQUENCE [LARGE SCALE GENOMIC DNA]</scope>
    <source>
        <strain evidence="17">CBS 583.65</strain>
    </source>
</reference>
<proteinExistence type="inferred from homology"/>
<feature type="binding site" evidence="11">
    <location>
        <position position="335"/>
    </location>
    <ligand>
        <name>substrate</name>
    </ligand>
</feature>
<dbReference type="EMBL" id="KV878126">
    <property type="protein sequence ID" value="OJI98272.1"/>
    <property type="molecule type" value="Genomic_DNA"/>
</dbReference>